<proteinExistence type="predicted"/>
<gene>
    <name evidence="1" type="ORF">E2C01_031573</name>
</gene>
<organism evidence="1 2">
    <name type="scientific">Portunus trituberculatus</name>
    <name type="common">Swimming crab</name>
    <name type="synonym">Neptunus trituberculatus</name>
    <dbReference type="NCBI Taxonomy" id="210409"/>
    <lineage>
        <taxon>Eukaryota</taxon>
        <taxon>Metazoa</taxon>
        <taxon>Ecdysozoa</taxon>
        <taxon>Arthropoda</taxon>
        <taxon>Crustacea</taxon>
        <taxon>Multicrustacea</taxon>
        <taxon>Malacostraca</taxon>
        <taxon>Eumalacostraca</taxon>
        <taxon>Eucarida</taxon>
        <taxon>Decapoda</taxon>
        <taxon>Pleocyemata</taxon>
        <taxon>Brachyura</taxon>
        <taxon>Eubrachyura</taxon>
        <taxon>Portunoidea</taxon>
        <taxon>Portunidae</taxon>
        <taxon>Portuninae</taxon>
        <taxon>Portunus</taxon>
    </lineage>
</organism>
<accession>A0A5B7ETU1</accession>
<evidence type="ECO:0000313" key="2">
    <source>
        <dbReference type="Proteomes" id="UP000324222"/>
    </source>
</evidence>
<evidence type="ECO:0000313" key="1">
    <source>
        <dbReference type="EMBL" id="MPC38071.1"/>
    </source>
</evidence>
<reference evidence="1 2" key="1">
    <citation type="submission" date="2019-05" db="EMBL/GenBank/DDBJ databases">
        <title>Another draft genome of Portunus trituberculatus and its Hox gene families provides insights of decapod evolution.</title>
        <authorList>
            <person name="Jeong J.-H."/>
            <person name="Song I."/>
            <person name="Kim S."/>
            <person name="Choi T."/>
            <person name="Kim D."/>
            <person name="Ryu S."/>
            <person name="Kim W."/>
        </authorList>
    </citation>
    <scope>NUCLEOTIDE SEQUENCE [LARGE SCALE GENOMIC DNA]</scope>
    <source>
        <tissue evidence="1">Muscle</tissue>
    </source>
</reference>
<protein>
    <submittedName>
        <fullName evidence="1">Uncharacterized protein</fullName>
    </submittedName>
</protein>
<dbReference type="AlphaFoldDB" id="A0A5B7ETU1"/>
<dbReference type="EMBL" id="VSRR010003967">
    <property type="protein sequence ID" value="MPC38071.1"/>
    <property type="molecule type" value="Genomic_DNA"/>
</dbReference>
<comment type="caution">
    <text evidence="1">The sequence shown here is derived from an EMBL/GenBank/DDBJ whole genome shotgun (WGS) entry which is preliminary data.</text>
</comment>
<keyword evidence="2" id="KW-1185">Reference proteome</keyword>
<sequence length="82" mass="8967">MEIKTVLLLGRVTAGFTTRHSTVTCVAGVESGTRWINSEDVAHPPVLTSLMISRGQSTKEEEAKEVKNCDTVFSQADVDEEE</sequence>
<dbReference type="Proteomes" id="UP000324222">
    <property type="component" value="Unassembled WGS sequence"/>
</dbReference>
<name>A0A5B7ETU1_PORTR</name>